<sequence length="436" mass="46412">MDVPYAQLQLKHQKQHMVLSIGSIADDYTGAADLASMFVQAGLRTVQWFGPLPKDQSFNTYDAAVIALKTRSAPAHVAVEQSNEALNSLQHLGAKKIFFKYCSTFDSTEDGNIGPVAASLLDRLQARQTIICPAFPGNGRTVYLGHLFVNGCLLNESGMQNHPLNPMTDANLLRILQRQTSKKVGLINYEVVQQGWDAILQRLAVLQKENVQLVICDTLCDDHLAALARAVRNSHLATGGSAIGYWLARDIAEQNGTSLPWKRKSDPTGGAVVLSGSCSPATQRQVACFRQSRPSMALDVPGIIRGDACVEKCIDWAANYLGESPVLIYSSPTPSELAAIHRQFGRRLAAQAVESALAKIAQGLVAGGVTTLVVAGGETSGAVIDALQIPGLSVGPSIETGVPLTESLGTPPLTLVLKSGNFGGDNFFAKALEAAK</sequence>
<name>A0A5C6D0J0_9BACT</name>
<evidence type="ECO:0000256" key="7">
    <source>
        <dbReference type="ARBA" id="ARBA00035898"/>
    </source>
</evidence>
<proteinExistence type="inferred from homology"/>
<evidence type="ECO:0000256" key="1">
    <source>
        <dbReference type="ARBA" id="ARBA00005715"/>
    </source>
</evidence>
<protein>
    <recommendedName>
        <fullName evidence="11">3-oxo-tetronate kinase</fullName>
        <ecNumber evidence="10">2.7.1.217</ecNumber>
    </recommendedName>
    <alternativeName>
        <fullName evidence="12">3-dehydrotetronate 4-kinase</fullName>
    </alternativeName>
</protein>
<evidence type="ECO:0000256" key="9">
    <source>
        <dbReference type="ARBA" id="ARBA00037335"/>
    </source>
</evidence>
<feature type="domain" description="Four-carbon acid sugar kinase N-terminal" evidence="13">
    <location>
        <begin position="21"/>
        <end position="244"/>
    </location>
</feature>
<evidence type="ECO:0000256" key="11">
    <source>
        <dbReference type="ARBA" id="ARBA00039461"/>
    </source>
</evidence>
<evidence type="ECO:0000256" key="6">
    <source>
        <dbReference type="ARBA" id="ARBA00023277"/>
    </source>
</evidence>
<dbReference type="Gene3D" id="3.40.50.10840">
    <property type="entry name" value="Putative sugar-binding, N-terminal domain"/>
    <property type="match status" value="1"/>
</dbReference>
<dbReference type="Pfam" id="PF07005">
    <property type="entry name" value="SBD_N"/>
    <property type="match status" value="1"/>
</dbReference>
<evidence type="ECO:0000256" key="5">
    <source>
        <dbReference type="ARBA" id="ARBA00022840"/>
    </source>
</evidence>
<keyword evidence="3" id="KW-0547">Nucleotide-binding</keyword>
<dbReference type="EMBL" id="SJPS01000002">
    <property type="protein sequence ID" value="TWU28696.1"/>
    <property type="molecule type" value="Genomic_DNA"/>
</dbReference>
<reference evidence="15 16" key="1">
    <citation type="submission" date="2019-02" db="EMBL/GenBank/DDBJ databases">
        <title>Deep-cultivation of Planctomycetes and their phenomic and genomic characterization uncovers novel biology.</title>
        <authorList>
            <person name="Wiegand S."/>
            <person name="Jogler M."/>
            <person name="Boedeker C."/>
            <person name="Pinto D."/>
            <person name="Vollmers J."/>
            <person name="Rivas-Marin E."/>
            <person name="Kohn T."/>
            <person name="Peeters S.H."/>
            <person name="Heuer A."/>
            <person name="Rast P."/>
            <person name="Oberbeckmann S."/>
            <person name="Bunk B."/>
            <person name="Jeske O."/>
            <person name="Meyerdierks A."/>
            <person name="Storesund J.E."/>
            <person name="Kallscheuer N."/>
            <person name="Luecker S."/>
            <person name="Lage O.M."/>
            <person name="Pohl T."/>
            <person name="Merkel B.J."/>
            <person name="Hornburger P."/>
            <person name="Mueller R.-W."/>
            <person name="Bruemmer F."/>
            <person name="Labrenz M."/>
            <person name="Spormann A.M."/>
            <person name="Op Den Camp H."/>
            <person name="Overmann J."/>
            <person name="Amann R."/>
            <person name="Jetten M.S.M."/>
            <person name="Mascher T."/>
            <person name="Medema M.H."/>
            <person name="Devos D.P."/>
            <person name="Kaster A.-K."/>
            <person name="Ovreas L."/>
            <person name="Rohde M."/>
            <person name="Galperin M.Y."/>
            <person name="Jogler C."/>
        </authorList>
    </citation>
    <scope>NUCLEOTIDE SEQUENCE [LARGE SCALE GENOMIC DNA]</scope>
    <source>
        <strain evidence="15 16">Pla144</strain>
    </source>
</reference>
<evidence type="ECO:0000256" key="3">
    <source>
        <dbReference type="ARBA" id="ARBA00022741"/>
    </source>
</evidence>
<keyword evidence="16" id="KW-1185">Reference proteome</keyword>
<keyword evidence="2" id="KW-0808">Transferase</keyword>
<keyword evidence="4" id="KW-0418">Kinase</keyword>
<organism evidence="15 16">
    <name type="scientific">Bythopirellula polymerisocia</name>
    <dbReference type="NCBI Taxonomy" id="2528003"/>
    <lineage>
        <taxon>Bacteria</taxon>
        <taxon>Pseudomonadati</taxon>
        <taxon>Planctomycetota</taxon>
        <taxon>Planctomycetia</taxon>
        <taxon>Pirellulales</taxon>
        <taxon>Lacipirellulaceae</taxon>
        <taxon>Bythopirellula</taxon>
    </lineage>
</organism>
<evidence type="ECO:0000256" key="2">
    <source>
        <dbReference type="ARBA" id="ARBA00022679"/>
    </source>
</evidence>
<dbReference type="InterPro" id="IPR050007">
    <property type="entry name" value="OtnK"/>
</dbReference>
<dbReference type="AlphaFoldDB" id="A0A5C6D0J0"/>
<dbReference type="EC" id="2.7.1.217" evidence="10"/>
<comment type="function">
    <text evidence="9">Catalyzes the ATP-dependent phosphorylation of 3-oxo-tetronate to 3-oxo-tetronate 4-phosphate.</text>
</comment>
<comment type="caution">
    <text evidence="15">The sequence shown here is derived from an EMBL/GenBank/DDBJ whole genome shotgun (WGS) entry which is preliminary data.</text>
</comment>
<dbReference type="NCBIfam" id="NF043035">
    <property type="entry name" value="OxoTetrKin"/>
    <property type="match status" value="1"/>
</dbReference>
<dbReference type="Gene3D" id="3.40.980.20">
    <property type="entry name" value="Four-carbon acid sugar kinase, nucleotide binding domain"/>
    <property type="match status" value="1"/>
</dbReference>
<comment type="similarity">
    <text evidence="1">Belongs to the four-carbon acid sugar kinase family.</text>
</comment>
<gene>
    <name evidence="15" type="ORF">Pla144_19880</name>
</gene>
<evidence type="ECO:0000256" key="4">
    <source>
        <dbReference type="ARBA" id="ARBA00022777"/>
    </source>
</evidence>
<evidence type="ECO:0000313" key="15">
    <source>
        <dbReference type="EMBL" id="TWU28696.1"/>
    </source>
</evidence>
<accession>A0A5C6D0J0</accession>
<keyword evidence="6" id="KW-0119">Carbohydrate metabolism</keyword>
<dbReference type="InterPro" id="IPR031475">
    <property type="entry name" value="NBD_C"/>
</dbReference>
<dbReference type="InterPro" id="IPR010737">
    <property type="entry name" value="4-carb_acid_sugar_kinase_N"/>
</dbReference>
<evidence type="ECO:0000313" key="16">
    <source>
        <dbReference type="Proteomes" id="UP000318437"/>
    </source>
</evidence>
<dbReference type="GO" id="GO:0016301">
    <property type="term" value="F:kinase activity"/>
    <property type="evidence" value="ECO:0007669"/>
    <property type="project" value="UniProtKB-KW"/>
</dbReference>
<dbReference type="InterPro" id="IPR042213">
    <property type="entry name" value="NBD_C_sf"/>
</dbReference>
<dbReference type="Pfam" id="PF17042">
    <property type="entry name" value="NBD_C"/>
    <property type="match status" value="1"/>
</dbReference>
<dbReference type="GO" id="GO:0005524">
    <property type="term" value="F:ATP binding"/>
    <property type="evidence" value="ECO:0007669"/>
    <property type="project" value="UniProtKB-KW"/>
</dbReference>
<comment type="catalytic activity">
    <reaction evidence="7">
        <text>3-dehydro-L-erythronate + ATP = 3-dehydro-4-O-phospho-L-erythronate + ADP + H(+)</text>
        <dbReference type="Rhea" id="RHEA:52552"/>
        <dbReference type="ChEBI" id="CHEBI:15378"/>
        <dbReference type="ChEBI" id="CHEBI:30616"/>
        <dbReference type="ChEBI" id="CHEBI:136592"/>
        <dbReference type="ChEBI" id="CHEBI:136670"/>
        <dbReference type="ChEBI" id="CHEBI:456216"/>
        <dbReference type="EC" id="2.7.1.217"/>
    </reaction>
</comment>
<evidence type="ECO:0000256" key="8">
    <source>
        <dbReference type="ARBA" id="ARBA00036346"/>
    </source>
</evidence>
<evidence type="ECO:0000259" key="13">
    <source>
        <dbReference type="Pfam" id="PF07005"/>
    </source>
</evidence>
<dbReference type="Proteomes" id="UP000318437">
    <property type="component" value="Unassembled WGS sequence"/>
</dbReference>
<evidence type="ECO:0000259" key="14">
    <source>
        <dbReference type="Pfam" id="PF17042"/>
    </source>
</evidence>
<evidence type="ECO:0000256" key="10">
    <source>
        <dbReference type="ARBA" id="ARBA00039095"/>
    </source>
</evidence>
<dbReference type="InterPro" id="IPR037051">
    <property type="entry name" value="4-carb_acid_sugar_kinase_N_sf"/>
</dbReference>
<dbReference type="SUPFAM" id="SSF142764">
    <property type="entry name" value="YgbK-like"/>
    <property type="match status" value="1"/>
</dbReference>
<comment type="catalytic activity">
    <reaction evidence="8">
        <text>3-dehydro-D-erythronate + ATP = 3-dehydro-4-O-phospho-D-erythronate + ADP + H(+)</text>
        <dbReference type="Rhea" id="RHEA:52556"/>
        <dbReference type="ChEBI" id="CHEBI:15378"/>
        <dbReference type="ChEBI" id="CHEBI:30616"/>
        <dbReference type="ChEBI" id="CHEBI:57958"/>
        <dbReference type="ChEBI" id="CHEBI:136593"/>
        <dbReference type="ChEBI" id="CHEBI:456216"/>
        <dbReference type="EC" id="2.7.1.217"/>
    </reaction>
</comment>
<evidence type="ECO:0000256" key="12">
    <source>
        <dbReference type="ARBA" id="ARBA00041377"/>
    </source>
</evidence>
<keyword evidence="5" id="KW-0067">ATP-binding</keyword>
<feature type="domain" description="Four-carbon acid sugar kinase nucleotide binding" evidence="14">
    <location>
        <begin position="272"/>
        <end position="428"/>
    </location>
</feature>